<dbReference type="Gene3D" id="3.40.50.720">
    <property type="entry name" value="NAD(P)-binding Rossmann-like Domain"/>
    <property type="match status" value="1"/>
</dbReference>
<gene>
    <name evidence="4" type="ORF">MR241_00965</name>
</gene>
<dbReference type="InterPro" id="IPR052515">
    <property type="entry name" value="Gfo/Idh/MocA_Oxidoreductase"/>
</dbReference>
<name>A0AAE3FG70_9BACT</name>
<dbReference type="EMBL" id="JALEMU010000019">
    <property type="protein sequence ID" value="MCI5754850.1"/>
    <property type="molecule type" value="Genomic_DNA"/>
</dbReference>
<evidence type="ECO:0000313" key="5">
    <source>
        <dbReference type="Proteomes" id="UP001139365"/>
    </source>
</evidence>
<dbReference type="Proteomes" id="UP001139365">
    <property type="component" value="Unassembled WGS sequence"/>
</dbReference>
<dbReference type="GO" id="GO:0000166">
    <property type="term" value="F:nucleotide binding"/>
    <property type="evidence" value="ECO:0007669"/>
    <property type="project" value="InterPro"/>
</dbReference>
<evidence type="ECO:0000256" key="1">
    <source>
        <dbReference type="SAM" id="MobiDB-lite"/>
    </source>
</evidence>
<dbReference type="InterPro" id="IPR055170">
    <property type="entry name" value="GFO_IDH_MocA-like_dom"/>
</dbReference>
<reference evidence="4 5" key="1">
    <citation type="submission" date="2022-03" db="EMBL/GenBank/DDBJ databases">
        <title>Metagenome-assembled genomes from swine fecal metagenomes.</title>
        <authorList>
            <person name="Holman D.B."/>
            <person name="Kommadath A."/>
        </authorList>
    </citation>
    <scope>NUCLEOTIDE SEQUENCE [LARGE SCALE GENOMIC DNA]</scope>
    <source>
        <strain evidence="4">SUG147</strain>
    </source>
</reference>
<dbReference type="InterPro" id="IPR036291">
    <property type="entry name" value="NAD(P)-bd_dom_sf"/>
</dbReference>
<sequence length="370" mass="41254">MRNIYGGKIPGARLAAVCDIDADKCRAAAALNGVEVFSDYRKMLMSGLADAVIIAVPHYLHPPIAEEAFRCGLHVLTEKPAGVSATDVASMNEAASNSGRVFGIMWNQRTNPLFQKARELMKNGTLGTPKRLVWIITNWYRTQSYYNSGTWRATWSGEGGGVLLNQAPHNLDLWQWIFGMPDRIFAVCSEGKWHDIEVEDEAVITGYYDNGATATFITSTGEYPGTNRLEISGSRGRMVIEKGCLKLSLLDRDEREFCFTEQDGFPQYPLIESEYKQTEPEPAHIGIIKNFTDSVLYGEELIAPGYDGIKEITLSNAAYLSSWTGKTVSLDNFDRGLFDALLKDRIRRSNPKASPHSDSGGQECRWQTNW</sequence>
<dbReference type="PANTHER" id="PTHR43249:SF1">
    <property type="entry name" value="D-GLUCOSIDE 3-DEHYDROGENASE"/>
    <property type="match status" value="1"/>
</dbReference>
<evidence type="ECO:0000259" key="2">
    <source>
        <dbReference type="Pfam" id="PF01408"/>
    </source>
</evidence>
<dbReference type="Pfam" id="PF01408">
    <property type="entry name" value="GFO_IDH_MocA"/>
    <property type="match status" value="1"/>
</dbReference>
<proteinExistence type="predicted"/>
<feature type="domain" description="Gfo/Idh/MocA-like oxidoreductase N-terminal" evidence="2">
    <location>
        <begin position="10"/>
        <end position="102"/>
    </location>
</feature>
<evidence type="ECO:0000313" key="4">
    <source>
        <dbReference type="EMBL" id="MCI5754850.1"/>
    </source>
</evidence>
<dbReference type="Gene3D" id="3.30.360.10">
    <property type="entry name" value="Dihydrodipicolinate Reductase, domain 2"/>
    <property type="match status" value="1"/>
</dbReference>
<protein>
    <submittedName>
        <fullName evidence="4">Gfo/Idh/MocA family oxidoreductase</fullName>
    </submittedName>
</protein>
<dbReference type="SUPFAM" id="SSF55347">
    <property type="entry name" value="Glyceraldehyde-3-phosphate dehydrogenase-like, C-terminal domain"/>
    <property type="match status" value="1"/>
</dbReference>
<dbReference type="AlphaFoldDB" id="A0AAE3FG70"/>
<comment type="caution">
    <text evidence="4">The sequence shown here is derived from an EMBL/GenBank/DDBJ whole genome shotgun (WGS) entry which is preliminary data.</text>
</comment>
<accession>A0AAE3FG70</accession>
<evidence type="ECO:0000259" key="3">
    <source>
        <dbReference type="Pfam" id="PF22725"/>
    </source>
</evidence>
<dbReference type="InterPro" id="IPR000683">
    <property type="entry name" value="Gfo/Idh/MocA-like_OxRdtase_N"/>
</dbReference>
<feature type="compositionally biased region" description="Polar residues" evidence="1">
    <location>
        <begin position="356"/>
        <end position="370"/>
    </location>
</feature>
<dbReference type="Pfam" id="PF22725">
    <property type="entry name" value="GFO_IDH_MocA_C3"/>
    <property type="match status" value="1"/>
</dbReference>
<organism evidence="4 5">
    <name type="scientific">Candidatus Colimorpha enterica</name>
    <dbReference type="NCBI Taxonomy" id="3083063"/>
    <lineage>
        <taxon>Bacteria</taxon>
        <taxon>Pseudomonadati</taxon>
        <taxon>Bacteroidota</taxon>
        <taxon>Bacteroidia</taxon>
        <taxon>Bacteroidales</taxon>
        <taxon>Candidatus Colimorpha</taxon>
    </lineage>
</organism>
<feature type="domain" description="GFO/IDH/MocA-like oxidoreductase" evidence="3">
    <location>
        <begin position="114"/>
        <end position="238"/>
    </location>
</feature>
<dbReference type="SUPFAM" id="SSF51735">
    <property type="entry name" value="NAD(P)-binding Rossmann-fold domains"/>
    <property type="match status" value="1"/>
</dbReference>
<dbReference type="PANTHER" id="PTHR43249">
    <property type="entry name" value="UDP-N-ACETYL-2-AMINO-2-DEOXY-D-GLUCURONATE OXIDASE"/>
    <property type="match status" value="1"/>
</dbReference>
<feature type="region of interest" description="Disordered" evidence="1">
    <location>
        <begin position="349"/>
        <end position="370"/>
    </location>
</feature>